<dbReference type="GO" id="GO:0016491">
    <property type="term" value="F:oxidoreductase activity"/>
    <property type="evidence" value="ECO:0007669"/>
    <property type="project" value="InterPro"/>
</dbReference>
<dbReference type="Proteomes" id="UP001238601">
    <property type="component" value="Unassembled WGS sequence"/>
</dbReference>
<dbReference type="PANTHER" id="PTHR30157">
    <property type="entry name" value="FERRIC REDUCTASE, NADPH-DEPENDENT"/>
    <property type="match status" value="1"/>
</dbReference>
<dbReference type="InterPro" id="IPR007037">
    <property type="entry name" value="SIP_rossman_dom"/>
</dbReference>
<sequence length="252" mass="26694">MSTRPPPRTLTVLSRQSLSPSMIRVSLGGPGLAGFPPDFAGGYVKLMLAPATAGSKPVVRTYTIRHQAEDAIAIDFALHGGEAAGPATRWALSATPGDTIKVGGPGLPKPLPQGRDFYLVAGDMTALPAIGANLEALPADARGFAAIEIQDERDRQDIAAPEGVEIAWLVNPEPGQRPALLVDALRSAARPEGSLAAWAACEFSAMKRLREYLRGELALAPADLYLSSYWKHGMIEDEHKLAKQQDAAAQPS</sequence>
<name>A0A6I4U8L9_9SPHN</name>
<proteinExistence type="inferred from homology"/>
<reference evidence="4 5" key="1">
    <citation type="submission" date="2019-12" db="EMBL/GenBank/DDBJ databases">
        <title>Genomic-based taxomic classification of the family Erythrobacteraceae.</title>
        <authorList>
            <person name="Xu L."/>
        </authorList>
    </citation>
    <scope>NUCLEOTIDE SEQUENCE [LARGE SCALE GENOMIC DNA]</scope>
    <source>
        <strain evidence="4 5">CGMCC 1.8703</strain>
    </source>
</reference>
<dbReference type="InterPro" id="IPR017927">
    <property type="entry name" value="FAD-bd_FR_type"/>
</dbReference>
<dbReference type="Gene3D" id="2.40.30.10">
    <property type="entry name" value="Translation factors"/>
    <property type="match status" value="1"/>
</dbReference>
<dbReference type="PANTHER" id="PTHR30157:SF0">
    <property type="entry name" value="NADPH-DEPENDENT FERRIC-CHELATE REDUCTASE"/>
    <property type="match status" value="1"/>
</dbReference>
<dbReference type="EMBL" id="WTYG01000002">
    <property type="protein sequence ID" value="MXP35310.1"/>
    <property type="molecule type" value="Genomic_DNA"/>
</dbReference>
<dbReference type="GeneID" id="93686041"/>
<dbReference type="Gene3D" id="3.40.50.80">
    <property type="entry name" value="Nucleotide-binding domain of ferredoxin-NADP reductase (FNR) module"/>
    <property type="match status" value="1"/>
</dbReference>
<feature type="domain" description="FAD-binding FR-type" evidence="2">
    <location>
        <begin position="5"/>
        <end position="112"/>
    </location>
</feature>
<dbReference type="CDD" id="cd06193">
    <property type="entry name" value="siderophore_interacting"/>
    <property type="match status" value="1"/>
</dbReference>
<evidence type="ECO:0000313" key="3">
    <source>
        <dbReference type="EMBL" id="MDQ0565683.1"/>
    </source>
</evidence>
<dbReference type="PROSITE" id="PS51384">
    <property type="entry name" value="FAD_FR"/>
    <property type="match status" value="1"/>
</dbReference>
<evidence type="ECO:0000313" key="5">
    <source>
        <dbReference type="Proteomes" id="UP000439914"/>
    </source>
</evidence>
<dbReference type="Pfam" id="PF08021">
    <property type="entry name" value="FAD_binding_9"/>
    <property type="match status" value="2"/>
</dbReference>
<dbReference type="InterPro" id="IPR013113">
    <property type="entry name" value="SIP_FAD-bd"/>
</dbReference>
<evidence type="ECO:0000313" key="4">
    <source>
        <dbReference type="EMBL" id="MXP35310.1"/>
    </source>
</evidence>
<dbReference type="SUPFAM" id="SSF63380">
    <property type="entry name" value="Riboflavin synthase domain-like"/>
    <property type="match status" value="1"/>
</dbReference>
<gene>
    <name evidence="4" type="ORF">GRI55_05945</name>
    <name evidence="3" type="ORF">QOZ97_001193</name>
</gene>
<organism evidence="4 5">
    <name type="scientific">Qipengyuania citrea</name>
    <dbReference type="NCBI Taxonomy" id="225971"/>
    <lineage>
        <taxon>Bacteria</taxon>
        <taxon>Pseudomonadati</taxon>
        <taxon>Pseudomonadota</taxon>
        <taxon>Alphaproteobacteria</taxon>
        <taxon>Sphingomonadales</taxon>
        <taxon>Erythrobacteraceae</taxon>
        <taxon>Qipengyuania</taxon>
    </lineage>
</organism>
<comment type="caution">
    <text evidence="4">The sequence shown here is derived from an EMBL/GenBank/DDBJ whole genome shotgun (WGS) entry which is preliminary data.</text>
</comment>
<reference evidence="3 6" key="2">
    <citation type="submission" date="2023-07" db="EMBL/GenBank/DDBJ databases">
        <title>Genomic Encyclopedia of Type Strains, Phase IV (KMG-IV): sequencing the most valuable type-strain genomes for metagenomic binning, comparative biology and taxonomic classification.</title>
        <authorList>
            <person name="Goeker M."/>
        </authorList>
    </citation>
    <scope>NUCLEOTIDE SEQUENCE [LARGE SCALE GENOMIC DNA]</scope>
    <source>
        <strain evidence="3 6">DSM 14432</strain>
    </source>
</reference>
<dbReference type="AlphaFoldDB" id="A0A6I4U8L9"/>
<accession>A0A6I4U8L9</accession>
<evidence type="ECO:0000256" key="1">
    <source>
        <dbReference type="ARBA" id="ARBA00035644"/>
    </source>
</evidence>
<dbReference type="Proteomes" id="UP000439914">
    <property type="component" value="Unassembled WGS sequence"/>
</dbReference>
<dbReference type="EMBL" id="JAUSWK010000001">
    <property type="protein sequence ID" value="MDQ0565683.1"/>
    <property type="molecule type" value="Genomic_DNA"/>
</dbReference>
<dbReference type="InterPro" id="IPR017938">
    <property type="entry name" value="Riboflavin_synthase-like_b-brl"/>
</dbReference>
<dbReference type="InterPro" id="IPR039374">
    <property type="entry name" value="SIP_fam"/>
</dbReference>
<evidence type="ECO:0000259" key="2">
    <source>
        <dbReference type="PROSITE" id="PS51384"/>
    </source>
</evidence>
<dbReference type="InterPro" id="IPR039261">
    <property type="entry name" value="FNR_nucleotide-bd"/>
</dbReference>
<keyword evidence="6" id="KW-1185">Reference proteome</keyword>
<comment type="similarity">
    <text evidence="1">Belongs to the SIP oxidoreductase family.</text>
</comment>
<evidence type="ECO:0000313" key="6">
    <source>
        <dbReference type="Proteomes" id="UP001238601"/>
    </source>
</evidence>
<protein>
    <submittedName>
        <fullName evidence="3">NADPH-dependent ferric siderophore reductase</fullName>
    </submittedName>
    <submittedName>
        <fullName evidence="4">Siderophore-interacting protein</fullName>
    </submittedName>
</protein>
<dbReference type="Pfam" id="PF04954">
    <property type="entry name" value="SIP"/>
    <property type="match status" value="1"/>
</dbReference>
<dbReference type="RefSeq" id="WP_160766549.1">
    <property type="nucleotide sequence ID" value="NZ_JAUSWK010000001.1"/>
</dbReference>